<evidence type="ECO:0000256" key="6">
    <source>
        <dbReference type="ARBA" id="ARBA00023033"/>
    </source>
</evidence>
<keyword evidence="5 7" id="KW-0408">Iron</keyword>
<dbReference type="FunFam" id="1.10.630.10:FF:000018">
    <property type="entry name" value="Cytochrome P450 monooxygenase"/>
    <property type="match status" value="1"/>
</dbReference>
<gene>
    <name evidence="8" type="ORF">EPA93_14805</name>
</gene>
<evidence type="ECO:0000313" key="8">
    <source>
        <dbReference type="EMBL" id="QBD77200.1"/>
    </source>
</evidence>
<evidence type="ECO:0000256" key="5">
    <source>
        <dbReference type="ARBA" id="ARBA00023004"/>
    </source>
</evidence>
<protein>
    <submittedName>
        <fullName evidence="8">Cytochrome P450</fullName>
    </submittedName>
</protein>
<dbReference type="AlphaFoldDB" id="A0A4P6JPW5"/>
<evidence type="ECO:0000256" key="4">
    <source>
        <dbReference type="ARBA" id="ARBA00023002"/>
    </source>
</evidence>
<keyword evidence="9" id="KW-1185">Reference proteome</keyword>
<dbReference type="RefSeq" id="WP_129888263.1">
    <property type="nucleotide sequence ID" value="NZ_CP035758.1"/>
</dbReference>
<dbReference type="PRINTS" id="PR00359">
    <property type="entry name" value="BP450"/>
</dbReference>
<keyword evidence="2 7" id="KW-0349">Heme</keyword>
<reference evidence="8 9" key="1">
    <citation type="submission" date="2019-01" db="EMBL/GenBank/DDBJ databases">
        <title>Ktedonosporobacter rubrisoli SCAWS-G2.</title>
        <authorList>
            <person name="Huang Y."/>
            <person name="Yan B."/>
        </authorList>
    </citation>
    <scope>NUCLEOTIDE SEQUENCE [LARGE SCALE GENOMIC DNA]</scope>
    <source>
        <strain evidence="8 9">SCAWS-G2</strain>
    </source>
</reference>
<dbReference type="InterPro" id="IPR036396">
    <property type="entry name" value="Cyt_P450_sf"/>
</dbReference>
<dbReference type="PANTHER" id="PTHR46696">
    <property type="entry name" value="P450, PUTATIVE (EUROFUNG)-RELATED"/>
    <property type="match status" value="1"/>
</dbReference>
<dbReference type="GO" id="GO:0020037">
    <property type="term" value="F:heme binding"/>
    <property type="evidence" value="ECO:0007669"/>
    <property type="project" value="InterPro"/>
</dbReference>
<dbReference type="SUPFAM" id="SSF48264">
    <property type="entry name" value="Cytochrome P450"/>
    <property type="match status" value="1"/>
</dbReference>
<proteinExistence type="inferred from homology"/>
<comment type="similarity">
    <text evidence="1 7">Belongs to the cytochrome P450 family.</text>
</comment>
<dbReference type="Proteomes" id="UP000290365">
    <property type="component" value="Chromosome"/>
</dbReference>
<sequence length="402" mass="45457">MENIGLHEILMQKYNPYPLYRQLSETSPLTNLIWRGHRVWIVTRYADVKAILKDPRFTLDREKVALAANEPGPNDESPCPPLPLDWNRHLLTLEPPDHTRLRVLVSQAFTPRAIERQRTRVQQITDELIDAVHSRGQMDLIEEFAFPLPFTIISEILGIPSKDRQNVRNWTQRIWRGAFPAFADIRVAEKAFYNYITALIAEKLADPGDDLVSSLVEAANTTDTLNENELISLIFLLITSGYETTSTLIGNGLLALLEHPEQMHLLQADPTLLPSAIEELLRYVAPISFLTQRWAREDVSMHGQLIRKGEIVKGILIAANTDSRQFADSETLNILRRENPHLAFGKGIHHCLGAPLARLEGQIAIGTLLCRLPHIRLAVDPTQLIWRDQGSLRSLAALPVTF</sequence>
<dbReference type="PRINTS" id="PR00385">
    <property type="entry name" value="P450"/>
</dbReference>
<dbReference type="GO" id="GO:0004497">
    <property type="term" value="F:monooxygenase activity"/>
    <property type="evidence" value="ECO:0007669"/>
    <property type="project" value="UniProtKB-KW"/>
</dbReference>
<evidence type="ECO:0000256" key="1">
    <source>
        <dbReference type="ARBA" id="ARBA00010617"/>
    </source>
</evidence>
<dbReference type="PANTHER" id="PTHR46696:SF1">
    <property type="entry name" value="CYTOCHROME P450 YJIB-RELATED"/>
    <property type="match status" value="1"/>
</dbReference>
<dbReference type="EMBL" id="CP035758">
    <property type="protein sequence ID" value="QBD77200.1"/>
    <property type="molecule type" value="Genomic_DNA"/>
</dbReference>
<dbReference type="GO" id="GO:0016705">
    <property type="term" value="F:oxidoreductase activity, acting on paired donors, with incorporation or reduction of molecular oxygen"/>
    <property type="evidence" value="ECO:0007669"/>
    <property type="project" value="InterPro"/>
</dbReference>
<evidence type="ECO:0000313" key="9">
    <source>
        <dbReference type="Proteomes" id="UP000290365"/>
    </source>
</evidence>
<keyword evidence="3 7" id="KW-0479">Metal-binding</keyword>
<dbReference type="InterPro" id="IPR001128">
    <property type="entry name" value="Cyt_P450"/>
</dbReference>
<dbReference type="Gene3D" id="1.10.630.10">
    <property type="entry name" value="Cytochrome P450"/>
    <property type="match status" value="1"/>
</dbReference>
<keyword evidence="6 7" id="KW-0503">Monooxygenase</keyword>
<organism evidence="8 9">
    <name type="scientific">Ktedonosporobacter rubrisoli</name>
    <dbReference type="NCBI Taxonomy" id="2509675"/>
    <lineage>
        <taxon>Bacteria</taxon>
        <taxon>Bacillati</taxon>
        <taxon>Chloroflexota</taxon>
        <taxon>Ktedonobacteria</taxon>
        <taxon>Ktedonobacterales</taxon>
        <taxon>Ktedonosporobacteraceae</taxon>
        <taxon>Ktedonosporobacter</taxon>
    </lineage>
</organism>
<evidence type="ECO:0000256" key="2">
    <source>
        <dbReference type="ARBA" id="ARBA00022617"/>
    </source>
</evidence>
<evidence type="ECO:0000256" key="7">
    <source>
        <dbReference type="RuleBase" id="RU000461"/>
    </source>
</evidence>
<evidence type="ECO:0000256" key="3">
    <source>
        <dbReference type="ARBA" id="ARBA00022723"/>
    </source>
</evidence>
<dbReference type="OrthoDB" id="9801155at2"/>
<dbReference type="KEGG" id="kbs:EPA93_14805"/>
<keyword evidence="4 7" id="KW-0560">Oxidoreductase</keyword>
<dbReference type="InterPro" id="IPR002397">
    <property type="entry name" value="Cyt_P450_B"/>
</dbReference>
<dbReference type="GO" id="GO:0005506">
    <property type="term" value="F:iron ion binding"/>
    <property type="evidence" value="ECO:0007669"/>
    <property type="project" value="InterPro"/>
</dbReference>
<dbReference type="CDD" id="cd11029">
    <property type="entry name" value="CYP107-like"/>
    <property type="match status" value="1"/>
</dbReference>
<dbReference type="Pfam" id="PF00067">
    <property type="entry name" value="p450"/>
    <property type="match status" value="1"/>
</dbReference>
<dbReference type="InterPro" id="IPR017972">
    <property type="entry name" value="Cyt_P450_CS"/>
</dbReference>
<dbReference type="PROSITE" id="PS00086">
    <property type="entry name" value="CYTOCHROME_P450"/>
    <property type="match status" value="1"/>
</dbReference>
<name>A0A4P6JPW5_KTERU</name>
<accession>A0A4P6JPW5</accession>